<evidence type="ECO:0000313" key="9">
    <source>
        <dbReference type="Proteomes" id="UP000070505"/>
    </source>
</evidence>
<dbReference type="GO" id="GO:0022857">
    <property type="term" value="F:transmembrane transporter activity"/>
    <property type="evidence" value="ECO:0007669"/>
    <property type="project" value="InterPro"/>
</dbReference>
<dbReference type="InterPro" id="IPR020846">
    <property type="entry name" value="MFS_dom"/>
</dbReference>
<feature type="transmembrane region" description="Helical" evidence="6">
    <location>
        <begin position="311"/>
        <end position="332"/>
    </location>
</feature>
<dbReference type="SUPFAM" id="SSF103473">
    <property type="entry name" value="MFS general substrate transporter"/>
    <property type="match status" value="1"/>
</dbReference>
<feature type="transmembrane region" description="Helical" evidence="6">
    <location>
        <begin position="406"/>
        <end position="428"/>
    </location>
</feature>
<evidence type="ECO:0000259" key="7">
    <source>
        <dbReference type="PROSITE" id="PS50850"/>
    </source>
</evidence>
<feature type="transmembrane region" description="Helical" evidence="6">
    <location>
        <begin position="477"/>
        <end position="501"/>
    </location>
</feature>
<organism evidence="8 9">
    <name type="scientific">Gardnerella vaginalis</name>
    <dbReference type="NCBI Taxonomy" id="2702"/>
    <lineage>
        <taxon>Bacteria</taxon>
        <taxon>Bacillati</taxon>
        <taxon>Actinomycetota</taxon>
        <taxon>Actinomycetes</taxon>
        <taxon>Bifidobacteriales</taxon>
        <taxon>Bifidobacteriaceae</taxon>
        <taxon>Gardnerella</taxon>
    </lineage>
</organism>
<dbReference type="GO" id="GO:0005886">
    <property type="term" value="C:plasma membrane"/>
    <property type="evidence" value="ECO:0007669"/>
    <property type="project" value="UniProtKB-SubCell"/>
</dbReference>
<feature type="transmembrane region" description="Helical" evidence="6">
    <location>
        <begin position="374"/>
        <end position="400"/>
    </location>
</feature>
<dbReference type="AlphaFoldDB" id="A0A135Z810"/>
<feature type="transmembrane region" description="Helical" evidence="6">
    <location>
        <begin position="63"/>
        <end position="85"/>
    </location>
</feature>
<protein>
    <submittedName>
        <fullName evidence="8">Transporter, major facilitator family protein</fullName>
    </submittedName>
</protein>
<gene>
    <name evidence="8" type="ORF">HMPREF3230_00589</name>
</gene>
<evidence type="ECO:0000256" key="2">
    <source>
        <dbReference type="ARBA" id="ARBA00022448"/>
    </source>
</evidence>
<dbReference type="Proteomes" id="UP000070505">
    <property type="component" value="Unassembled WGS sequence"/>
</dbReference>
<evidence type="ECO:0000256" key="1">
    <source>
        <dbReference type="ARBA" id="ARBA00004651"/>
    </source>
</evidence>
<feature type="domain" description="Major facilitator superfamily (MFS) profile" evidence="7">
    <location>
        <begin position="58"/>
        <end position="502"/>
    </location>
</feature>
<dbReference type="PANTHER" id="PTHR42718:SF9">
    <property type="entry name" value="MAJOR FACILITATOR SUPERFAMILY MULTIDRUG TRANSPORTER MFSC"/>
    <property type="match status" value="1"/>
</dbReference>
<name>A0A135Z810_GARVA</name>
<evidence type="ECO:0000256" key="4">
    <source>
        <dbReference type="ARBA" id="ARBA00022989"/>
    </source>
</evidence>
<proteinExistence type="predicted"/>
<feature type="transmembrane region" description="Helical" evidence="6">
    <location>
        <begin position="344"/>
        <end position="367"/>
    </location>
</feature>
<keyword evidence="5 6" id="KW-0472">Membrane</keyword>
<dbReference type="PANTHER" id="PTHR42718">
    <property type="entry name" value="MAJOR FACILITATOR SUPERFAMILY MULTIDRUG TRANSPORTER MFSC"/>
    <property type="match status" value="1"/>
</dbReference>
<sequence length="515" mass="56019">MSKDKFICESAKSRVNSNSSNAFDACDSANIPVSDACDASASASVTKDAYDNPEMVNKIAIRALILLLIAYVFGTLCLQGFNLLFKQVGTDVSSPEQASLITGLPGIVLGIACFIYGSLGDFVSLRKLVTVGLSTLFIGSIFGFLANFFFTPHLWSVILARMIQSAGEQVAGSAYLVIVSKYLRKDLKVIFFGLFTAGYQISAAIGIFTAGLLSSISWRYFFLIPAITIFFLPALRRYLPQNNGNGRKIDRIGFVIFGAAVAILTVFFSYHVWWMLVISIVLFIIFGIYINKAKNPFVTTSFFKNKRWLSAMLVLMFLYFTNYCFTPIFNRLGGELYKLTTFDVAHYVVCAFVVAALAGTSSGKIIARVGRKNAVILASVLMAIGWAISGFFVMSGFFALTFGACVYYAGCGLMYSPLVSIILDSLPVEETGRGCGMNDLAMSVTTSIGIVIFYGLINNRSLEGFSLIGLKGSAAGFSNVLLIGSVVSLLGLFVFVIRNYVYSRKTKRSSDSAKA</sequence>
<accession>A0A135Z810</accession>
<comment type="subcellular location">
    <subcellularLocation>
        <location evidence="1">Cell membrane</location>
        <topology evidence="1">Multi-pass membrane protein</topology>
    </subcellularLocation>
</comment>
<feature type="transmembrane region" description="Helical" evidence="6">
    <location>
        <begin position="97"/>
        <end position="116"/>
    </location>
</feature>
<dbReference type="InterPro" id="IPR011701">
    <property type="entry name" value="MFS"/>
</dbReference>
<evidence type="ECO:0000256" key="5">
    <source>
        <dbReference type="ARBA" id="ARBA00023136"/>
    </source>
</evidence>
<dbReference type="InterPro" id="IPR036259">
    <property type="entry name" value="MFS_trans_sf"/>
</dbReference>
<evidence type="ECO:0000256" key="3">
    <source>
        <dbReference type="ARBA" id="ARBA00022692"/>
    </source>
</evidence>
<reference evidence="8 9" key="1">
    <citation type="submission" date="2016-02" db="EMBL/GenBank/DDBJ databases">
        <authorList>
            <person name="Wen L."/>
            <person name="He K."/>
            <person name="Yang H."/>
        </authorList>
    </citation>
    <scope>NUCLEOTIDE SEQUENCE [LARGE SCALE GENOMIC DNA]</scope>
    <source>
        <strain evidence="8 9">CMW7778B</strain>
    </source>
</reference>
<evidence type="ECO:0000256" key="6">
    <source>
        <dbReference type="SAM" id="Phobius"/>
    </source>
</evidence>
<dbReference type="Pfam" id="PF07690">
    <property type="entry name" value="MFS_1"/>
    <property type="match status" value="2"/>
</dbReference>
<dbReference type="PROSITE" id="PS50850">
    <property type="entry name" value="MFS"/>
    <property type="match status" value="1"/>
</dbReference>
<dbReference type="PRINTS" id="PR01036">
    <property type="entry name" value="TCRTETB"/>
</dbReference>
<feature type="transmembrane region" description="Helical" evidence="6">
    <location>
        <begin position="220"/>
        <end position="239"/>
    </location>
</feature>
<dbReference type="EMBL" id="LSRC01000020">
    <property type="protein sequence ID" value="KXI17791.1"/>
    <property type="molecule type" value="Genomic_DNA"/>
</dbReference>
<feature type="transmembrane region" description="Helical" evidence="6">
    <location>
        <begin position="251"/>
        <end position="267"/>
    </location>
</feature>
<comment type="caution">
    <text evidence="8">The sequence shown here is derived from an EMBL/GenBank/DDBJ whole genome shotgun (WGS) entry which is preliminary data.</text>
</comment>
<keyword evidence="2" id="KW-0813">Transport</keyword>
<evidence type="ECO:0000313" key="8">
    <source>
        <dbReference type="EMBL" id="KXI17791.1"/>
    </source>
</evidence>
<keyword evidence="3 6" id="KW-0812">Transmembrane</keyword>
<feature type="transmembrane region" description="Helical" evidence="6">
    <location>
        <begin position="440"/>
        <end position="457"/>
    </location>
</feature>
<feature type="transmembrane region" description="Helical" evidence="6">
    <location>
        <begin position="190"/>
        <end position="214"/>
    </location>
</feature>
<keyword evidence="4 6" id="KW-1133">Transmembrane helix</keyword>
<dbReference type="PATRIC" id="fig|2702.101.peg.572"/>
<feature type="transmembrane region" description="Helical" evidence="6">
    <location>
        <begin position="273"/>
        <end position="290"/>
    </location>
</feature>
<dbReference type="Gene3D" id="1.20.1250.20">
    <property type="entry name" value="MFS general substrate transporter like domains"/>
    <property type="match status" value="2"/>
</dbReference>
<feature type="transmembrane region" description="Helical" evidence="6">
    <location>
        <begin position="128"/>
        <end position="150"/>
    </location>
</feature>
<feature type="transmembrane region" description="Helical" evidence="6">
    <location>
        <begin position="156"/>
        <end position="178"/>
    </location>
</feature>